<dbReference type="EMBL" id="AMWG01000031">
    <property type="protein sequence ID" value="ELP34493.1"/>
    <property type="molecule type" value="Genomic_DNA"/>
</dbReference>
<comment type="caution">
    <text evidence="2">The sequence shown here is derived from an EMBL/GenBank/DDBJ whole genome shotgun (WGS) entry which is preliminary data.</text>
</comment>
<feature type="region of interest" description="Disordered" evidence="1">
    <location>
        <begin position="1"/>
        <end position="43"/>
    </location>
</feature>
<protein>
    <submittedName>
        <fullName evidence="2">Uncharacterized protein</fullName>
    </submittedName>
</protein>
<feature type="compositionally biased region" description="Polar residues" evidence="1">
    <location>
        <begin position="34"/>
        <end position="43"/>
    </location>
</feature>
<accession>L7CKL0</accession>
<organism evidence="2 3">
    <name type="scientific">Rhodopirellula baltica SWK14</name>
    <dbReference type="NCBI Taxonomy" id="993516"/>
    <lineage>
        <taxon>Bacteria</taxon>
        <taxon>Pseudomonadati</taxon>
        <taxon>Planctomycetota</taxon>
        <taxon>Planctomycetia</taxon>
        <taxon>Pirellulales</taxon>
        <taxon>Pirellulaceae</taxon>
        <taxon>Rhodopirellula</taxon>
    </lineage>
</organism>
<proteinExistence type="predicted"/>
<name>L7CKL0_RHOBT</name>
<evidence type="ECO:0000313" key="3">
    <source>
        <dbReference type="Proteomes" id="UP000010959"/>
    </source>
</evidence>
<sequence length="43" mass="4901">MYRGAIANEKNDLQLTRTKAPSITDRHDNRTETRSPTQASEQV</sequence>
<dbReference type="PATRIC" id="fig|993516.3.peg.1679"/>
<dbReference type="AlphaFoldDB" id="L7CKL0"/>
<gene>
    <name evidence="2" type="ORF">RBSWK_01579</name>
</gene>
<feature type="compositionally biased region" description="Basic and acidic residues" evidence="1">
    <location>
        <begin position="24"/>
        <end position="33"/>
    </location>
</feature>
<reference evidence="2 3" key="1">
    <citation type="journal article" date="2013" name="Mar. Genomics">
        <title>Expression of sulfatases in Rhodopirellula baltica and the diversity of sulfatases in the genus Rhodopirellula.</title>
        <authorList>
            <person name="Wegner C.E."/>
            <person name="Richter-Heitmann T."/>
            <person name="Klindworth A."/>
            <person name="Klockow C."/>
            <person name="Richter M."/>
            <person name="Achstetter T."/>
            <person name="Glockner F.O."/>
            <person name="Harder J."/>
        </authorList>
    </citation>
    <scope>NUCLEOTIDE SEQUENCE [LARGE SCALE GENOMIC DNA]</scope>
    <source>
        <strain evidence="2 3">SWK14</strain>
    </source>
</reference>
<dbReference type="Proteomes" id="UP000010959">
    <property type="component" value="Unassembled WGS sequence"/>
</dbReference>
<evidence type="ECO:0000313" key="2">
    <source>
        <dbReference type="EMBL" id="ELP34493.1"/>
    </source>
</evidence>
<evidence type="ECO:0000256" key="1">
    <source>
        <dbReference type="SAM" id="MobiDB-lite"/>
    </source>
</evidence>